<dbReference type="STRING" id="45354.A0A1L0BHB4"/>
<protein>
    <submittedName>
        <fullName evidence="2">CIC11C00000004622</fullName>
    </submittedName>
</protein>
<gene>
    <name evidence="2" type="ORF">SAMEA4029010_CIC11G00000004622</name>
</gene>
<sequence>MDCDTSMSGLSTPIKKIRNLSLSSPKPPSPVRYPSMSDFPIKSDFTISPKLANSNYGHSNFSSFNDYVHVDEINSDPIFQNMVDKGYSRTISNKVLQELDSRANEISSRMVPTPLMATMSAQKKKKRYSGIHRPLFSKMDSISSHYAASRSHGDSSPAKDFLSSATKKRRTLNGPEEIFGSEKENESPSRKVAGRPDSLQPSTQRLSPQRSHSPQLTHSLQHSHSPQTSQIPVFGQNVRLHQATPVLGAAPSLAAPTRANPANLLHSSPIRQDNSPTRIPFPSLTLVSPSKFNKISPSKGSMNLNLLLQGDDNFVKPAPKIRQSSLQMAGVYQNDGSTLQKKPSIASLQKKPSIPSLQKKLSIPSLQKKPSSSTLQKKPSIPTFGSGIGSTYTGTLTSSTVMDASPSIPSLQKKPSVPSFGKTPLTKKPSSQSLRTLNKKSSTSTLNKVTVPQPFSLYDRPTISSSQKSLSSCTSSTSHRSLNTLQNLASQRSLNRFQKFKSRFS</sequence>
<feature type="compositionally biased region" description="Polar residues" evidence="1">
    <location>
        <begin position="364"/>
        <end position="377"/>
    </location>
</feature>
<feature type="compositionally biased region" description="Polar residues" evidence="1">
    <location>
        <begin position="428"/>
        <end position="445"/>
    </location>
</feature>
<organism evidence="2 3">
    <name type="scientific">Sungouiella intermedia</name>
    <dbReference type="NCBI Taxonomy" id="45354"/>
    <lineage>
        <taxon>Eukaryota</taxon>
        <taxon>Fungi</taxon>
        <taxon>Dikarya</taxon>
        <taxon>Ascomycota</taxon>
        <taxon>Saccharomycotina</taxon>
        <taxon>Pichiomycetes</taxon>
        <taxon>Metschnikowiaceae</taxon>
        <taxon>Sungouiella</taxon>
    </lineage>
</organism>
<accession>A0A1L0BHB4</accession>
<proteinExistence type="predicted"/>
<feature type="region of interest" description="Disordered" evidence="1">
    <location>
        <begin position="1"/>
        <end position="35"/>
    </location>
</feature>
<feature type="compositionally biased region" description="Polar residues" evidence="1">
    <location>
        <begin position="199"/>
        <end position="229"/>
    </location>
</feature>
<feature type="region of interest" description="Disordered" evidence="1">
    <location>
        <begin position="402"/>
        <end position="445"/>
    </location>
</feature>
<feature type="region of interest" description="Disordered" evidence="1">
    <location>
        <begin position="457"/>
        <end position="478"/>
    </location>
</feature>
<evidence type="ECO:0000256" key="1">
    <source>
        <dbReference type="SAM" id="MobiDB-lite"/>
    </source>
</evidence>
<feature type="compositionally biased region" description="Basic and acidic residues" evidence="1">
    <location>
        <begin position="180"/>
        <end position="189"/>
    </location>
</feature>
<feature type="compositionally biased region" description="Polar residues" evidence="1">
    <location>
        <begin position="1"/>
        <end position="11"/>
    </location>
</feature>
<feature type="compositionally biased region" description="Low complexity" evidence="1">
    <location>
        <begin position="462"/>
        <end position="478"/>
    </location>
</feature>
<feature type="region of interest" description="Disordered" evidence="1">
    <location>
        <begin position="342"/>
        <end position="386"/>
    </location>
</feature>
<dbReference type="OrthoDB" id="4024111at2759"/>
<keyword evidence="3" id="KW-1185">Reference proteome</keyword>
<feature type="region of interest" description="Disordered" evidence="1">
    <location>
        <begin position="147"/>
        <end position="229"/>
    </location>
</feature>
<evidence type="ECO:0000313" key="3">
    <source>
        <dbReference type="Proteomes" id="UP000182334"/>
    </source>
</evidence>
<dbReference type="Proteomes" id="UP000182334">
    <property type="component" value="Chromosome II"/>
</dbReference>
<evidence type="ECO:0000313" key="2">
    <source>
        <dbReference type="EMBL" id="SGZ50793.1"/>
    </source>
</evidence>
<dbReference type="AlphaFoldDB" id="A0A1L0BHB4"/>
<name>A0A1L0BHB4_9ASCO</name>
<dbReference type="EMBL" id="LT635757">
    <property type="protein sequence ID" value="SGZ50793.1"/>
    <property type="molecule type" value="Genomic_DNA"/>
</dbReference>
<reference evidence="2 3" key="1">
    <citation type="submission" date="2016-10" db="EMBL/GenBank/DDBJ databases">
        <authorList>
            <person name="de Groot N.N."/>
        </authorList>
    </citation>
    <scope>NUCLEOTIDE SEQUENCE [LARGE SCALE GENOMIC DNA]</scope>
    <source>
        <strain evidence="2 3">CBS 141442</strain>
    </source>
</reference>